<keyword evidence="2" id="KW-0963">Cytoplasm</keyword>
<evidence type="ECO:0000259" key="4">
    <source>
        <dbReference type="Pfam" id="PF00881"/>
    </source>
</evidence>
<dbReference type="PANTHER" id="PTHR43035:SF1">
    <property type="entry name" value="FATTY ACID REPRESSION MUTANT PROTEIN 2-RELATED"/>
    <property type="match status" value="1"/>
</dbReference>
<organism evidence="5 6">
    <name type="scientific">Acetonema longum DSM 6540</name>
    <dbReference type="NCBI Taxonomy" id="1009370"/>
    <lineage>
        <taxon>Bacteria</taxon>
        <taxon>Bacillati</taxon>
        <taxon>Bacillota</taxon>
        <taxon>Negativicutes</taxon>
        <taxon>Acetonemataceae</taxon>
        <taxon>Acetonema</taxon>
    </lineage>
</organism>
<dbReference type="eggNOG" id="COG3560">
    <property type="taxonomic scope" value="Bacteria"/>
</dbReference>
<dbReference type="OrthoDB" id="9810617at2"/>
<dbReference type="EMBL" id="AFGF01000033">
    <property type="protein sequence ID" value="EGO65107.1"/>
    <property type="molecule type" value="Genomic_DNA"/>
</dbReference>
<dbReference type="Gene3D" id="3.40.109.10">
    <property type="entry name" value="NADH Oxidase"/>
    <property type="match status" value="1"/>
</dbReference>
<dbReference type="GO" id="GO:0016491">
    <property type="term" value="F:oxidoreductase activity"/>
    <property type="evidence" value="ECO:0007669"/>
    <property type="project" value="UniProtKB-KW"/>
</dbReference>
<protein>
    <submittedName>
        <fullName evidence="5">Nitroreductase family protein</fullName>
    </submittedName>
</protein>
<accession>F7NFT0</accession>
<dbReference type="InterPro" id="IPR033877">
    <property type="entry name" value="Frm2/Hbn1"/>
</dbReference>
<dbReference type="AlphaFoldDB" id="F7NFT0"/>
<dbReference type="GO" id="GO:0034599">
    <property type="term" value="P:cellular response to oxidative stress"/>
    <property type="evidence" value="ECO:0007669"/>
    <property type="project" value="InterPro"/>
</dbReference>
<reference evidence="5 6" key="1">
    <citation type="journal article" date="2011" name="EMBO J.">
        <title>Structural diversity of bacterial flagellar motors.</title>
        <authorList>
            <person name="Chen S."/>
            <person name="Beeby M."/>
            <person name="Murphy G.E."/>
            <person name="Leadbetter J.R."/>
            <person name="Hendrixson D.R."/>
            <person name="Briegel A."/>
            <person name="Li Z."/>
            <person name="Shi J."/>
            <person name="Tocheva E.I."/>
            <person name="Muller A."/>
            <person name="Dobro M.J."/>
            <person name="Jensen G.J."/>
        </authorList>
    </citation>
    <scope>NUCLEOTIDE SEQUENCE [LARGE SCALE GENOMIC DNA]</scope>
    <source>
        <strain evidence="5 6">DSM 6540</strain>
    </source>
</reference>
<evidence type="ECO:0000313" key="5">
    <source>
        <dbReference type="EMBL" id="EGO65107.1"/>
    </source>
</evidence>
<dbReference type="CDD" id="cd02140">
    <property type="entry name" value="Frm2-like"/>
    <property type="match status" value="1"/>
</dbReference>
<dbReference type="FunFam" id="3.40.109.10:FF:000001">
    <property type="entry name" value="Nitroreductase family"/>
    <property type="match status" value="1"/>
</dbReference>
<evidence type="ECO:0000256" key="3">
    <source>
        <dbReference type="ARBA" id="ARBA00023002"/>
    </source>
</evidence>
<sequence length="199" mass="22573">MEKSFFTAVKARRSYYGISKESVITEESLTEIVNNAVQYTPSAFNSQSARVVLLLGEQHTKLWDMTENELKKLVPADKFAPTAEKINSFRNGCGSVLFFEDLSVIEGLQSQFPLYKANFPIWSHHASGMLQHVIWVGLEEAGLGASLQHYNPLIDAEVKQTWHIPDKWQLIAQMPFGKPTAEPEAKDFQPLSDRVRIYK</sequence>
<dbReference type="GO" id="GO:0005737">
    <property type="term" value="C:cytoplasm"/>
    <property type="evidence" value="ECO:0007669"/>
    <property type="project" value="UniProtKB-SubCell"/>
</dbReference>
<evidence type="ECO:0000256" key="2">
    <source>
        <dbReference type="ARBA" id="ARBA00022490"/>
    </source>
</evidence>
<comment type="subcellular location">
    <subcellularLocation>
        <location evidence="1">Cytoplasm</location>
    </subcellularLocation>
</comment>
<dbReference type="Proteomes" id="UP000003240">
    <property type="component" value="Unassembled WGS sequence"/>
</dbReference>
<dbReference type="PANTHER" id="PTHR43035">
    <property type="entry name" value="FATTY ACID REPRESSION MUTANT PROTEIN 2-RELATED"/>
    <property type="match status" value="1"/>
</dbReference>
<evidence type="ECO:0000313" key="6">
    <source>
        <dbReference type="Proteomes" id="UP000003240"/>
    </source>
</evidence>
<dbReference type="InterPro" id="IPR029479">
    <property type="entry name" value="Nitroreductase"/>
</dbReference>
<name>F7NFT0_9FIRM</name>
<dbReference type="RefSeq" id="WP_004573128.1">
    <property type="nucleotide sequence ID" value="NZ_AFGF01000033.1"/>
</dbReference>
<dbReference type="Pfam" id="PF00881">
    <property type="entry name" value="Nitroreductase"/>
    <property type="match status" value="1"/>
</dbReference>
<dbReference type="InterPro" id="IPR000415">
    <property type="entry name" value="Nitroreductase-like"/>
</dbReference>
<dbReference type="SUPFAM" id="SSF55469">
    <property type="entry name" value="FMN-dependent nitroreductase-like"/>
    <property type="match status" value="1"/>
</dbReference>
<keyword evidence="6" id="KW-1185">Reference proteome</keyword>
<dbReference type="STRING" id="1009370.ALO_04558"/>
<feature type="domain" description="Nitroreductase" evidence="4">
    <location>
        <begin position="9"/>
        <end position="178"/>
    </location>
</feature>
<comment type="caution">
    <text evidence="5">The sequence shown here is derived from an EMBL/GenBank/DDBJ whole genome shotgun (WGS) entry which is preliminary data.</text>
</comment>
<keyword evidence="3" id="KW-0560">Oxidoreductase</keyword>
<gene>
    <name evidence="5" type="ORF">ALO_04558</name>
</gene>
<proteinExistence type="predicted"/>
<evidence type="ECO:0000256" key="1">
    <source>
        <dbReference type="ARBA" id="ARBA00004496"/>
    </source>
</evidence>